<dbReference type="EMBL" id="JACHJB010000002">
    <property type="protein sequence ID" value="MBB6347108.1"/>
    <property type="molecule type" value="Genomic_DNA"/>
</dbReference>
<gene>
    <name evidence="1" type="ORF">FHU36_003653</name>
</gene>
<evidence type="ECO:0000313" key="1">
    <source>
        <dbReference type="EMBL" id="MBB6347108.1"/>
    </source>
</evidence>
<keyword evidence="2" id="KW-1185">Reference proteome</keyword>
<evidence type="ECO:0000313" key="2">
    <source>
        <dbReference type="Proteomes" id="UP000583800"/>
    </source>
</evidence>
<accession>A0A7X0C2R9</accession>
<dbReference type="AlphaFoldDB" id="A0A7X0C2R9"/>
<name>A0A7X0C2R9_9ACTN</name>
<dbReference type="RefSeq" id="WP_185085115.1">
    <property type="nucleotide sequence ID" value="NZ_JACHJB010000002.1"/>
</dbReference>
<dbReference type="Proteomes" id="UP000583800">
    <property type="component" value="Unassembled WGS sequence"/>
</dbReference>
<comment type="caution">
    <text evidence="1">The sequence shown here is derived from an EMBL/GenBank/DDBJ whole genome shotgun (WGS) entry which is preliminary data.</text>
</comment>
<protein>
    <submittedName>
        <fullName evidence="1">Uncharacterized protein</fullName>
    </submittedName>
</protein>
<sequence length="101" mass="10539">MDAIRRPRDIQDGVEVRGDNLKDSTVSVTWSGGTKETVVAAVGWLDEDPIGEGLPVGMAPAWCRSTAGGWVQFGVKVPSGLGTTEPLHVRIAAQANVTPGA</sequence>
<organism evidence="1 2">
    <name type="scientific">Nonomuraea muscovyensis</name>
    <dbReference type="NCBI Taxonomy" id="1124761"/>
    <lineage>
        <taxon>Bacteria</taxon>
        <taxon>Bacillati</taxon>
        <taxon>Actinomycetota</taxon>
        <taxon>Actinomycetes</taxon>
        <taxon>Streptosporangiales</taxon>
        <taxon>Streptosporangiaceae</taxon>
        <taxon>Nonomuraea</taxon>
    </lineage>
</organism>
<proteinExistence type="predicted"/>
<reference evidence="1 2" key="1">
    <citation type="submission" date="2020-08" db="EMBL/GenBank/DDBJ databases">
        <title>Sequencing the genomes of 1000 actinobacteria strains.</title>
        <authorList>
            <person name="Klenk H.-P."/>
        </authorList>
    </citation>
    <scope>NUCLEOTIDE SEQUENCE [LARGE SCALE GENOMIC DNA]</scope>
    <source>
        <strain evidence="1 2">DSM 45913</strain>
    </source>
</reference>